<evidence type="ECO:0000256" key="2">
    <source>
        <dbReference type="SAM" id="Phobius"/>
    </source>
</evidence>
<dbReference type="Proteomes" id="UP000433577">
    <property type="component" value="Chromosome 4"/>
</dbReference>
<feature type="compositionally biased region" description="Low complexity" evidence="1">
    <location>
        <begin position="471"/>
        <end position="485"/>
    </location>
</feature>
<reference evidence="3 4" key="1">
    <citation type="submission" date="2019-12" db="EMBL/GenBank/DDBJ databases">
        <title>Paraburkholderia acidiphila 7Q-K02 sp. nov and Paraburkholderia acidisoli DHF22 sp. nov., two strains isolated from forest soil.</title>
        <authorList>
            <person name="Gao Z."/>
            <person name="Qiu L."/>
        </authorList>
    </citation>
    <scope>NUCLEOTIDE SEQUENCE [LARGE SCALE GENOMIC DNA]</scope>
    <source>
        <strain evidence="3 4">DHF22</strain>
    </source>
</reference>
<protein>
    <recommendedName>
        <fullName evidence="5">Transmembrane protein</fullName>
    </recommendedName>
</protein>
<sequence>MLRTLFQRALLGFAIVALIWLAVFVWWHETNRMPTSRDIVAYLFALPIGLIVAYALMRRAIDGIRTAAAPLPASRNPEANVAATAAKAQAATPPARLQRASVLHTSVRAAPGNDAAVLLAALSEGARAPLDTTLADSAGFPVFAARVKSVDDSRLDTLRAAWKASGATVEPNPDEQRAIALLEDTVLDALEPVAASLPGHAPANANLRVRLDAIVPRDWNAALDAPLAQYLRDSATAFETRLQLDVTPVRDAAPGTAFTQLDLAITALDHAQRDAGVTGWHIVAATHSALSEAAIMRADLAERLYTSRRQHGEIAGEAAAAIVLRGAPARDDANMASDHGAAPAPLALITCSATSTQALGVCIAPALANAQAAADTIGTIVADSGTQSDHAVELARGAGEHFPKLEPLADTLALDVACGANGAANALLAVALAAQRVKDTERAALAATFASTFADTPTRAALVMTPPTPATTPEAAQQAAAAPDTSHSTLSTRT</sequence>
<evidence type="ECO:0000313" key="3">
    <source>
        <dbReference type="EMBL" id="QGZ66445.1"/>
    </source>
</evidence>
<feature type="transmembrane region" description="Helical" evidence="2">
    <location>
        <begin position="9"/>
        <end position="27"/>
    </location>
</feature>
<evidence type="ECO:0008006" key="5">
    <source>
        <dbReference type="Google" id="ProtNLM"/>
    </source>
</evidence>
<accession>A0A7Z2GRJ4</accession>
<feature type="transmembrane region" description="Helical" evidence="2">
    <location>
        <begin position="39"/>
        <end position="57"/>
    </location>
</feature>
<keyword evidence="2" id="KW-0812">Transmembrane</keyword>
<keyword evidence="4" id="KW-1185">Reference proteome</keyword>
<keyword evidence="2" id="KW-1133">Transmembrane helix</keyword>
<dbReference type="OrthoDB" id="8634428at2"/>
<organism evidence="3 4">
    <name type="scientific">Paraburkholderia acidisoli</name>
    <dbReference type="NCBI Taxonomy" id="2571748"/>
    <lineage>
        <taxon>Bacteria</taxon>
        <taxon>Pseudomonadati</taxon>
        <taxon>Pseudomonadota</taxon>
        <taxon>Betaproteobacteria</taxon>
        <taxon>Burkholderiales</taxon>
        <taxon>Burkholderiaceae</taxon>
        <taxon>Paraburkholderia</taxon>
    </lineage>
</organism>
<dbReference type="EMBL" id="CP046916">
    <property type="protein sequence ID" value="QGZ66445.1"/>
    <property type="molecule type" value="Genomic_DNA"/>
</dbReference>
<keyword evidence="2" id="KW-0472">Membrane</keyword>
<gene>
    <name evidence="3" type="ORF">FAZ98_32200</name>
</gene>
<name>A0A7Z2GRJ4_9BURK</name>
<dbReference type="RefSeq" id="WP_158957788.1">
    <property type="nucleotide sequence ID" value="NZ_CP046916.1"/>
</dbReference>
<dbReference type="KEGG" id="pacs:FAZ98_32200"/>
<evidence type="ECO:0000313" key="4">
    <source>
        <dbReference type="Proteomes" id="UP000433577"/>
    </source>
</evidence>
<feature type="region of interest" description="Disordered" evidence="1">
    <location>
        <begin position="465"/>
        <end position="494"/>
    </location>
</feature>
<dbReference type="AlphaFoldDB" id="A0A7Z2GRJ4"/>
<evidence type="ECO:0000256" key="1">
    <source>
        <dbReference type="SAM" id="MobiDB-lite"/>
    </source>
</evidence>
<proteinExistence type="predicted"/>